<dbReference type="GeneID" id="12510631"/>
<dbReference type="AlphaFoldDB" id="G7WNY5"/>
<sequence length="220" mass="23798">MKMVDSTLEICGSEGDLSCGSCELHRGLICREDRGERRLFVLSQLPFFFLSFSGMGAVGAATGVWWPLLAYSMAGVAFLGPVGMAALCRHCPHYSRGGTRLRCIGPNPFPKLFSPRLQPMSGFERGVVILFIAFILLFPIVVQGYGAWQLSGRGPAPLGIALAGLGTALAALHLLRTLTLHFCPRCVNFSCPLNRAPKALIDRYLEKNPLVGAAMDTEGR</sequence>
<feature type="transmembrane region" description="Helical" evidence="1">
    <location>
        <begin position="68"/>
        <end position="88"/>
    </location>
</feature>
<dbReference type="Proteomes" id="UP000005877">
    <property type="component" value="Chromosome"/>
</dbReference>
<protein>
    <submittedName>
        <fullName evidence="2">Uncharacterized protein</fullName>
    </submittedName>
</protein>
<gene>
    <name evidence="2" type="ordered locus">Mhar_1462</name>
</gene>
<evidence type="ECO:0000313" key="2">
    <source>
        <dbReference type="EMBL" id="AET64826.1"/>
    </source>
</evidence>
<keyword evidence="1" id="KW-1133">Transmembrane helix</keyword>
<dbReference type="OrthoDB" id="132852at2157"/>
<dbReference type="PATRIC" id="fig|1110509.7.peg.1629"/>
<evidence type="ECO:0000313" key="3">
    <source>
        <dbReference type="Proteomes" id="UP000005877"/>
    </source>
</evidence>
<dbReference type="HOGENOM" id="CLU_1253584_0_0_2"/>
<dbReference type="KEGG" id="mhi:Mhar_1462"/>
<feature type="transmembrane region" description="Helical" evidence="1">
    <location>
        <begin position="126"/>
        <end position="148"/>
    </location>
</feature>
<name>G7WNY5_METH6</name>
<feature type="transmembrane region" description="Helical" evidence="1">
    <location>
        <begin position="39"/>
        <end position="62"/>
    </location>
</feature>
<reference evidence="2 3" key="1">
    <citation type="journal article" date="2012" name="PLoS ONE">
        <title>The genome characteristics and predicted function of methyl-group oxidation pathway in the obligate aceticlastic methanogens, Methanosaeta spp.</title>
        <authorList>
            <person name="Zhu J."/>
            <person name="Zheng H."/>
            <person name="Ai G."/>
            <person name="Zhang G."/>
            <person name="Liu D."/>
            <person name="Liu X."/>
            <person name="Dong X."/>
        </authorList>
    </citation>
    <scope>NUCLEOTIDE SEQUENCE [LARGE SCALE GENOMIC DNA]</scope>
    <source>
        <strain evidence="2 3">6Ac</strain>
    </source>
</reference>
<evidence type="ECO:0000256" key="1">
    <source>
        <dbReference type="SAM" id="Phobius"/>
    </source>
</evidence>
<keyword evidence="1" id="KW-0812">Transmembrane</keyword>
<proteinExistence type="predicted"/>
<keyword evidence="1" id="KW-0472">Membrane</keyword>
<organism evidence="2 3">
    <name type="scientific">Methanothrix harundinacea (strain 6Ac)</name>
    <name type="common">Methanosaeta harundinacea</name>
    <dbReference type="NCBI Taxonomy" id="1110509"/>
    <lineage>
        <taxon>Archaea</taxon>
        <taxon>Methanobacteriati</taxon>
        <taxon>Methanobacteriota</taxon>
        <taxon>Stenosarchaea group</taxon>
        <taxon>Methanomicrobia</taxon>
        <taxon>Methanotrichales</taxon>
        <taxon>Methanotrichaceae</taxon>
        <taxon>Methanothrix</taxon>
    </lineage>
</organism>
<dbReference type="RefSeq" id="WP_014587010.1">
    <property type="nucleotide sequence ID" value="NC_017527.1"/>
</dbReference>
<dbReference type="EMBL" id="CP003117">
    <property type="protein sequence ID" value="AET64826.1"/>
    <property type="molecule type" value="Genomic_DNA"/>
</dbReference>
<keyword evidence="3" id="KW-1185">Reference proteome</keyword>
<feature type="transmembrane region" description="Helical" evidence="1">
    <location>
        <begin position="154"/>
        <end position="175"/>
    </location>
</feature>
<accession>G7WNY5</accession>